<organism evidence="1 2">
    <name type="scientific">Gonapodya prolifera (strain JEL478)</name>
    <name type="common">Monoblepharis prolifera</name>
    <dbReference type="NCBI Taxonomy" id="1344416"/>
    <lineage>
        <taxon>Eukaryota</taxon>
        <taxon>Fungi</taxon>
        <taxon>Fungi incertae sedis</taxon>
        <taxon>Chytridiomycota</taxon>
        <taxon>Chytridiomycota incertae sedis</taxon>
        <taxon>Monoblepharidomycetes</taxon>
        <taxon>Monoblepharidales</taxon>
        <taxon>Gonapodyaceae</taxon>
        <taxon>Gonapodya</taxon>
    </lineage>
</organism>
<proteinExistence type="predicted"/>
<gene>
    <name evidence="1" type="ORF">M427DRAFT_43225</name>
</gene>
<keyword evidence="2" id="KW-1185">Reference proteome</keyword>
<dbReference type="Proteomes" id="UP000070544">
    <property type="component" value="Unassembled WGS sequence"/>
</dbReference>
<sequence>MPYPGFTFTPLSTIFGSTLKAEPSRPGELDPRHVKLGKSIARGLMGAVASGTYDGQPAIFKLLDESKKPGLVEELQNESDVYAKLVTLQGRLILEPPSPVSSGTTCWPKTRHESLHGCSTPAACCWVDSWGRAAAELLWIIDVARAKPVANSPGLSTAQVVEKTEDWFQADEQDLGG</sequence>
<name>A0A139AJD9_GONPJ</name>
<accession>A0A139AJD9</accession>
<dbReference type="EMBL" id="KQ965749">
    <property type="protein sequence ID" value="KXS16916.1"/>
    <property type="molecule type" value="Genomic_DNA"/>
</dbReference>
<protein>
    <recommendedName>
        <fullName evidence="3">Protein kinase domain-containing protein</fullName>
    </recommendedName>
</protein>
<evidence type="ECO:0000313" key="2">
    <source>
        <dbReference type="Proteomes" id="UP000070544"/>
    </source>
</evidence>
<evidence type="ECO:0000313" key="1">
    <source>
        <dbReference type="EMBL" id="KXS16916.1"/>
    </source>
</evidence>
<reference evidence="1 2" key="1">
    <citation type="journal article" date="2015" name="Genome Biol. Evol.">
        <title>Phylogenomic analyses indicate that early fungi evolved digesting cell walls of algal ancestors of land plants.</title>
        <authorList>
            <person name="Chang Y."/>
            <person name="Wang S."/>
            <person name="Sekimoto S."/>
            <person name="Aerts A.L."/>
            <person name="Choi C."/>
            <person name="Clum A."/>
            <person name="LaButti K.M."/>
            <person name="Lindquist E.A."/>
            <person name="Yee Ngan C."/>
            <person name="Ohm R.A."/>
            <person name="Salamov A.A."/>
            <person name="Grigoriev I.V."/>
            <person name="Spatafora J.W."/>
            <person name="Berbee M.L."/>
        </authorList>
    </citation>
    <scope>NUCLEOTIDE SEQUENCE [LARGE SCALE GENOMIC DNA]</scope>
    <source>
        <strain evidence="1 2">JEL478</strain>
    </source>
</reference>
<evidence type="ECO:0008006" key="3">
    <source>
        <dbReference type="Google" id="ProtNLM"/>
    </source>
</evidence>
<dbReference type="AlphaFoldDB" id="A0A139AJD9"/>